<feature type="compositionally biased region" description="Basic and acidic residues" evidence="1">
    <location>
        <begin position="373"/>
        <end position="385"/>
    </location>
</feature>
<dbReference type="EMBL" id="JAAMPI010000531">
    <property type="protein sequence ID" value="KAF4630623.1"/>
    <property type="molecule type" value="Genomic_DNA"/>
</dbReference>
<sequence length="401" mass="45016">MNGSEIPPWTAENLDRKDLFLMWKSITHALISAGHVSELHQELDHASWTGREDLSSDENNRLACGYDDEEDGDTVMSSPGESEFDDNNVCDIPSNLIAEAAALPHYYSPLQSFEDIFAQEESLPSFDGIDDVTLSIETSSPRVFTPTSSPLLSNSEQEQCLNEEPGLYITAKQHIWFARAMKNGRLRLSDKKDLTPSEISVVAQRLIKNDSVIYFLNNCRLIYESLLPSLVQQQPLVCKNNSIKESVIATFDTVQDLVNGKDIHRLLLRFVYIHLVRVIDIYRAAAANDRVEGQVNLGVGKRDITVAVNMYLAAKKVSKGRISRTRLLDYYRRGKRWSFLAGPPPISVFAFSRAADTIVYILPLLHITRRDPPPQKAEQFHHELDGPGACSSDPTRSPRAC</sequence>
<gene>
    <name evidence="2" type="ORF">G7Y89_g7516</name>
</gene>
<evidence type="ECO:0000313" key="2">
    <source>
        <dbReference type="EMBL" id="KAF4630623.1"/>
    </source>
</evidence>
<dbReference type="AlphaFoldDB" id="A0A8H4RJ58"/>
<dbReference type="Proteomes" id="UP000566819">
    <property type="component" value="Unassembled WGS sequence"/>
</dbReference>
<proteinExistence type="predicted"/>
<reference evidence="2 3" key="1">
    <citation type="submission" date="2020-03" db="EMBL/GenBank/DDBJ databases">
        <title>Draft Genome Sequence of Cudoniella acicularis.</title>
        <authorList>
            <person name="Buettner E."/>
            <person name="Kellner H."/>
        </authorList>
    </citation>
    <scope>NUCLEOTIDE SEQUENCE [LARGE SCALE GENOMIC DNA]</scope>
    <source>
        <strain evidence="2 3">DSM 108380</strain>
    </source>
</reference>
<accession>A0A8H4RJ58</accession>
<dbReference type="OrthoDB" id="3528311at2759"/>
<feature type="region of interest" description="Disordered" evidence="1">
    <location>
        <begin position="50"/>
        <end position="86"/>
    </location>
</feature>
<keyword evidence="3" id="KW-1185">Reference proteome</keyword>
<feature type="compositionally biased region" description="Basic and acidic residues" evidence="1">
    <location>
        <begin position="50"/>
        <end position="60"/>
    </location>
</feature>
<evidence type="ECO:0000256" key="1">
    <source>
        <dbReference type="SAM" id="MobiDB-lite"/>
    </source>
</evidence>
<feature type="region of interest" description="Disordered" evidence="1">
    <location>
        <begin position="373"/>
        <end position="401"/>
    </location>
</feature>
<name>A0A8H4RJ58_9HELO</name>
<organism evidence="2 3">
    <name type="scientific">Cudoniella acicularis</name>
    <dbReference type="NCBI Taxonomy" id="354080"/>
    <lineage>
        <taxon>Eukaryota</taxon>
        <taxon>Fungi</taxon>
        <taxon>Dikarya</taxon>
        <taxon>Ascomycota</taxon>
        <taxon>Pezizomycotina</taxon>
        <taxon>Leotiomycetes</taxon>
        <taxon>Helotiales</taxon>
        <taxon>Tricladiaceae</taxon>
        <taxon>Cudoniella</taxon>
    </lineage>
</organism>
<protein>
    <submittedName>
        <fullName evidence="2">Uncharacterized protein</fullName>
    </submittedName>
</protein>
<evidence type="ECO:0000313" key="3">
    <source>
        <dbReference type="Proteomes" id="UP000566819"/>
    </source>
</evidence>
<comment type="caution">
    <text evidence="2">The sequence shown here is derived from an EMBL/GenBank/DDBJ whole genome shotgun (WGS) entry which is preliminary data.</text>
</comment>